<evidence type="ECO:0000256" key="2">
    <source>
        <dbReference type="SAM" id="Phobius"/>
    </source>
</evidence>
<gene>
    <name evidence="3" type="ORF">JOF42_002077</name>
</gene>
<feature type="transmembrane region" description="Helical" evidence="2">
    <location>
        <begin position="137"/>
        <end position="161"/>
    </location>
</feature>
<feature type="transmembrane region" description="Helical" evidence="2">
    <location>
        <begin position="12"/>
        <end position="37"/>
    </location>
</feature>
<feature type="transmembrane region" description="Helical" evidence="2">
    <location>
        <begin position="57"/>
        <end position="80"/>
    </location>
</feature>
<dbReference type="RefSeq" id="WP_210097791.1">
    <property type="nucleotide sequence ID" value="NZ_BAAAIO010000001.1"/>
</dbReference>
<evidence type="ECO:0000256" key="1">
    <source>
        <dbReference type="SAM" id="MobiDB-lite"/>
    </source>
</evidence>
<keyword evidence="2" id="KW-0472">Membrane</keyword>
<protein>
    <submittedName>
        <fullName evidence="3">Uncharacterized protein</fullName>
    </submittedName>
</protein>
<reference evidence="3 4" key="1">
    <citation type="submission" date="2021-03" db="EMBL/GenBank/DDBJ databases">
        <title>Sequencing the genomes of 1000 actinobacteria strains.</title>
        <authorList>
            <person name="Klenk H.-P."/>
        </authorList>
    </citation>
    <scope>NUCLEOTIDE SEQUENCE [LARGE SCALE GENOMIC DNA]</scope>
    <source>
        <strain evidence="3 4">DSM 13468</strain>
    </source>
</reference>
<name>A0ABS4WQT7_9MICO</name>
<organism evidence="3 4">
    <name type="scientific">Microbacterium phyllosphaerae</name>
    <dbReference type="NCBI Taxonomy" id="124798"/>
    <lineage>
        <taxon>Bacteria</taxon>
        <taxon>Bacillati</taxon>
        <taxon>Actinomycetota</taxon>
        <taxon>Actinomycetes</taxon>
        <taxon>Micrococcales</taxon>
        <taxon>Microbacteriaceae</taxon>
        <taxon>Microbacterium</taxon>
    </lineage>
</organism>
<dbReference type="Proteomes" id="UP000703720">
    <property type="component" value="Unassembled WGS sequence"/>
</dbReference>
<accession>A0ABS4WQT7</accession>
<comment type="caution">
    <text evidence="3">The sequence shown here is derived from an EMBL/GenBank/DDBJ whole genome shotgun (WGS) entry which is preliminary data.</text>
</comment>
<proteinExistence type="predicted"/>
<evidence type="ECO:0000313" key="4">
    <source>
        <dbReference type="Proteomes" id="UP000703720"/>
    </source>
</evidence>
<keyword evidence="2" id="KW-0812">Transmembrane</keyword>
<dbReference type="EMBL" id="JAGIOA010000001">
    <property type="protein sequence ID" value="MBP2378582.1"/>
    <property type="molecule type" value="Genomic_DNA"/>
</dbReference>
<keyword evidence="2" id="KW-1133">Transmembrane helix</keyword>
<feature type="transmembrane region" description="Helical" evidence="2">
    <location>
        <begin position="92"/>
        <end position="117"/>
    </location>
</feature>
<sequence length="209" mass="22124">MNPNPAGRASVIAAIMVGVGALLSGFVGFLFVIWGVPNLPRTMILQDPIGFALRPRPIPLAVVAMFLALIVIVALTWFFVRLVVRSALPKRGSAVFFGTWGAVIIASWIAGMVRAPLAISALGIPSEQSEILMVQGFQVVTAGAAWGLTWGWITAIVVTLIHRSAPVPEHVEREASSSHPATTAYPYPPQAGQATQTSTSYPPQPPHAG</sequence>
<evidence type="ECO:0000313" key="3">
    <source>
        <dbReference type="EMBL" id="MBP2378582.1"/>
    </source>
</evidence>
<keyword evidence="4" id="KW-1185">Reference proteome</keyword>
<feature type="region of interest" description="Disordered" evidence="1">
    <location>
        <begin position="171"/>
        <end position="209"/>
    </location>
</feature>